<dbReference type="Pfam" id="PF07690">
    <property type="entry name" value="MFS_1"/>
    <property type="match status" value="1"/>
</dbReference>
<dbReference type="InterPro" id="IPR005829">
    <property type="entry name" value="Sugar_transporter_CS"/>
</dbReference>
<dbReference type="PANTHER" id="PTHR23507:SF1">
    <property type="entry name" value="FI18259P1-RELATED"/>
    <property type="match status" value="1"/>
</dbReference>
<dbReference type="InterPro" id="IPR020846">
    <property type="entry name" value="MFS_dom"/>
</dbReference>
<dbReference type="Proteomes" id="UP001602119">
    <property type="component" value="Unassembled WGS sequence"/>
</dbReference>
<feature type="transmembrane region" description="Helical" evidence="6">
    <location>
        <begin position="243"/>
        <end position="267"/>
    </location>
</feature>
<comment type="similarity">
    <text evidence="2">Belongs to the major facilitator superfamily. TCR/Tet family.</text>
</comment>
<evidence type="ECO:0000256" key="2">
    <source>
        <dbReference type="ARBA" id="ARBA00007520"/>
    </source>
</evidence>
<feature type="transmembrane region" description="Helical" evidence="6">
    <location>
        <begin position="7"/>
        <end position="28"/>
    </location>
</feature>
<feature type="transmembrane region" description="Helical" evidence="6">
    <location>
        <begin position="66"/>
        <end position="85"/>
    </location>
</feature>
<keyword evidence="9" id="KW-1185">Reference proteome</keyword>
<feature type="transmembrane region" description="Helical" evidence="6">
    <location>
        <begin position="207"/>
        <end position="231"/>
    </location>
</feature>
<dbReference type="Gene3D" id="1.20.1250.20">
    <property type="entry name" value="MFS general substrate transporter like domains"/>
    <property type="match status" value="1"/>
</dbReference>
<dbReference type="PROSITE" id="PS00216">
    <property type="entry name" value="SUGAR_TRANSPORT_1"/>
    <property type="match status" value="1"/>
</dbReference>
<reference evidence="8 9" key="1">
    <citation type="submission" date="2024-10" db="EMBL/GenBank/DDBJ databases">
        <title>The Natural Products Discovery Center: Release of the First 8490 Sequenced Strains for Exploring Actinobacteria Biosynthetic Diversity.</title>
        <authorList>
            <person name="Kalkreuter E."/>
            <person name="Kautsar S.A."/>
            <person name="Yang D."/>
            <person name="Bader C.D."/>
            <person name="Teijaro C.N."/>
            <person name="Fluegel L."/>
            <person name="Davis C.M."/>
            <person name="Simpson J.R."/>
            <person name="Lauterbach L."/>
            <person name="Steele A.D."/>
            <person name="Gui C."/>
            <person name="Meng S."/>
            <person name="Li G."/>
            <person name="Viehrig K."/>
            <person name="Ye F."/>
            <person name="Su P."/>
            <person name="Kiefer A.F."/>
            <person name="Nichols A."/>
            <person name="Cepeda A.J."/>
            <person name="Yan W."/>
            <person name="Fan B."/>
            <person name="Jiang Y."/>
            <person name="Adhikari A."/>
            <person name="Zheng C.-J."/>
            <person name="Schuster L."/>
            <person name="Cowan T.M."/>
            <person name="Smanski M.J."/>
            <person name="Chevrette M.G."/>
            <person name="De Carvalho L.P.S."/>
            <person name="Shen B."/>
        </authorList>
    </citation>
    <scope>NUCLEOTIDE SEQUENCE [LARGE SCALE GENOMIC DNA]</scope>
    <source>
        <strain evidence="8 9">NPDC001281</strain>
    </source>
</reference>
<feature type="transmembrane region" description="Helical" evidence="6">
    <location>
        <begin position="301"/>
        <end position="323"/>
    </location>
</feature>
<keyword evidence="5 6" id="KW-0472">Membrane</keyword>
<dbReference type="PRINTS" id="PR01035">
    <property type="entry name" value="TCRTETA"/>
</dbReference>
<evidence type="ECO:0000313" key="9">
    <source>
        <dbReference type="Proteomes" id="UP001602119"/>
    </source>
</evidence>
<feature type="transmembrane region" description="Helical" evidence="6">
    <location>
        <begin position="152"/>
        <end position="172"/>
    </location>
</feature>
<comment type="subcellular location">
    <subcellularLocation>
        <location evidence="1">Cell membrane</location>
        <topology evidence="1">Multi-pass membrane protein</topology>
    </subcellularLocation>
</comment>
<evidence type="ECO:0000259" key="7">
    <source>
        <dbReference type="PROSITE" id="PS50850"/>
    </source>
</evidence>
<dbReference type="EMBL" id="JBIAXI010000026">
    <property type="protein sequence ID" value="MFF4777793.1"/>
    <property type="molecule type" value="Genomic_DNA"/>
</dbReference>
<evidence type="ECO:0000256" key="1">
    <source>
        <dbReference type="ARBA" id="ARBA00004651"/>
    </source>
</evidence>
<feature type="transmembrane region" description="Helical" evidence="6">
    <location>
        <begin position="124"/>
        <end position="146"/>
    </location>
</feature>
<dbReference type="SUPFAM" id="SSF103473">
    <property type="entry name" value="MFS general substrate transporter"/>
    <property type="match status" value="1"/>
</dbReference>
<feature type="domain" description="Major facilitator superfamily (MFS) profile" evidence="7">
    <location>
        <begin position="1"/>
        <end position="385"/>
    </location>
</feature>
<dbReference type="RefSeq" id="WP_387346412.1">
    <property type="nucleotide sequence ID" value="NZ_JBIAXI010000026.1"/>
</dbReference>
<feature type="transmembrane region" description="Helical" evidence="6">
    <location>
        <begin position="91"/>
        <end position="112"/>
    </location>
</feature>
<feature type="transmembrane region" description="Helical" evidence="6">
    <location>
        <begin position="335"/>
        <end position="357"/>
    </location>
</feature>
<feature type="transmembrane region" description="Helical" evidence="6">
    <location>
        <begin position="34"/>
        <end position="54"/>
    </location>
</feature>
<dbReference type="PANTHER" id="PTHR23507">
    <property type="entry name" value="ZGC:174356"/>
    <property type="match status" value="1"/>
</dbReference>
<evidence type="ECO:0000256" key="5">
    <source>
        <dbReference type="ARBA" id="ARBA00023136"/>
    </source>
</evidence>
<comment type="caution">
    <text evidence="8">The sequence shown here is derived from an EMBL/GenBank/DDBJ whole genome shotgun (WGS) entry which is preliminary data.</text>
</comment>
<dbReference type="InterPro" id="IPR011701">
    <property type="entry name" value="MFS"/>
</dbReference>
<proteinExistence type="inferred from homology"/>
<keyword evidence="3 6" id="KW-0812">Transmembrane</keyword>
<gene>
    <name evidence="8" type="primary">tet</name>
    <name evidence="8" type="ORF">ACFY05_33705</name>
</gene>
<dbReference type="NCBIfam" id="NF012174">
    <property type="entry name" value="tet_MFS_A_B_C_D"/>
    <property type="match status" value="1"/>
</dbReference>
<keyword evidence="4 6" id="KW-1133">Transmembrane helix</keyword>
<evidence type="ECO:0000256" key="6">
    <source>
        <dbReference type="SAM" id="Phobius"/>
    </source>
</evidence>
<protein>
    <submittedName>
        <fullName evidence="8">Tet(A)/Tet(B)/Tet(C) family tetracycline efflux MFS transporter</fullName>
    </submittedName>
</protein>
<feature type="transmembrane region" description="Helical" evidence="6">
    <location>
        <begin position="274"/>
        <end position="295"/>
    </location>
</feature>
<dbReference type="PROSITE" id="PS50850">
    <property type="entry name" value="MFS"/>
    <property type="match status" value="1"/>
</dbReference>
<sequence length="403" mass="41326">MMTTATLDALGLGLVMPVLPTLLSGLVAPRSVPLQVGVLTALYAVMQFLFAPVLGAISDRFGRRPVLLVSLAGATADYLVLALSPVLGVLYLGRAVAGITGATTAVAGSAIADVSGEDERARRFGMLGACYGIGMVAGPILGGLLGGLSPHAPFLAAAGLNGLNLLVGALLLRETRVPLPPAERERFRLAALNPVGSLGWVRMVPGLLALLAVFGLVQLIGQIPGSMWVLFTEHRFGWDPLTVGLSLAAFGTAHALTQALVTGPLVARLGERRALALGVCADAVGFLALSIAASGLLVLPILLPLALGGVAAPALQALLSTAVGDDRQGRLQGVLASLNSVSGIVGPLAFTALYSATIDVGDGWMWVCGAALYVLCVPALRRSRRLPVKAPARLTRETEPSID</sequence>
<dbReference type="InterPro" id="IPR001958">
    <property type="entry name" value="Tet-R_TetA/multi-R_MdtG-like"/>
</dbReference>
<name>A0ABW6VFL1_MICFU</name>
<organism evidence="8 9">
    <name type="scientific">Microtetraspora fusca</name>
    <dbReference type="NCBI Taxonomy" id="1997"/>
    <lineage>
        <taxon>Bacteria</taxon>
        <taxon>Bacillati</taxon>
        <taxon>Actinomycetota</taxon>
        <taxon>Actinomycetes</taxon>
        <taxon>Streptosporangiales</taxon>
        <taxon>Streptosporangiaceae</taxon>
        <taxon>Microtetraspora</taxon>
    </lineage>
</organism>
<feature type="transmembrane region" description="Helical" evidence="6">
    <location>
        <begin position="363"/>
        <end position="380"/>
    </location>
</feature>
<dbReference type="CDD" id="cd17388">
    <property type="entry name" value="MFS_TetA"/>
    <property type="match status" value="1"/>
</dbReference>
<accession>A0ABW6VFL1</accession>
<evidence type="ECO:0000256" key="3">
    <source>
        <dbReference type="ARBA" id="ARBA00022692"/>
    </source>
</evidence>
<evidence type="ECO:0000256" key="4">
    <source>
        <dbReference type="ARBA" id="ARBA00022989"/>
    </source>
</evidence>
<dbReference type="InterPro" id="IPR036259">
    <property type="entry name" value="MFS_trans_sf"/>
</dbReference>
<evidence type="ECO:0000313" key="8">
    <source>
        <dbReference type="EMBL" id="MFF4777793.1"/>
    </source>
</evidence>